<proteinExistence type="predicted"/>
<dbReference type="EMBL" id="BK015754">
    <property type="protein sequence ID" value="DAE23483.1"/>
    <property type="molecule type" value="Genomic_DNA"/>
</dbReference>
<organism evidence="2">
    <name type="scientific">Siphoviridae sp. ct2wG4</name>
    <dbReference type="NCBI Taxonomy" id="2826278"/>
    <lineage>
        <taxon>Viruses</taxon>
        <taxon>Duplodnaviria</taxon>
        <taxon>Heunggongvirae</taxon>
        <taxon>Uroviricota</taxon>
        <taxon>Caudoviricetes</taxon>
    </lineage>
</organism>
<protein>
    <submittedName>
        <fullName evidence="2">Uncharacterized protein</fullName>
    </submittedName>
</protein>
<evidence type="ECO:0000256" key="1">
    <source>
        <dbReference type="SAM" id="MobiDB-lite"/>
    </source>
</evidence>
<accession>A0A8S5QX99</accession>
<reference evidence="2" key="1">
    <citation type="journal article" date="2021" name="Proc. Natl. Acad. Sci. U.S.A.">
        <title>A Catalog of Tens of Thousands of Viruses from Human Metagenomes Reveals Hidden Associations with Chronic Diseases.</title>
        <authorList>
            <person name="Tisza M.J."/>
            <person name="Buck C.B."/>
        </authorList>
    </citation>
    <scope>NUCLEOTIDE SEQUENCE</scope>
    <source>
        <strain evidence="2">Ct2wG4</strain>
    </source>
</reference>
<feature type="region of interest" description="Disordered" evidence="1">
    <location>
        <begin position="75"/>
        <end position="96"/>
    </location>
</feature>
<evidence type="ECO:0000313" key="2">
    <source>
        <dbReference type="EMBL" id="DAE23483.1"/>
    </source>
</evidence>
<name>A0A8S5QX99_9CAUD</name>
<sequence>MKGKILVALKTKYKTFGFGDKAFDGVADYLSKTVTEESQIETAISGVEGLLKAFQGDIDTVRNEKSGLQKQLDELKNKIENPNPNPNSNPKPEDKKDDMATIIANAVSAAVKPLSDELAQFKAEKSQATRQEQIMAKAKEYGIPETFAKRYAIPDDADLDIYFKDAKQELANIGFSGVTPPESAETKMEKEAESIANMISEGTKTIVESKK</sequence>